<evidence type="ECO:0000313" key="1">
    <source>
        <dbReference type="EMBL" id="GAJ22723.1"/>
    </source>
</evidence>
<proteinExistence type="predicted"/>
<dbReference type="AlphaFoldDB" id="X1UYZ0"/>
<name>X1UYZ0_9ZZZZ</name>
<dbReference type="EMBL" id="BARW01037104">
    <property type="protein sequence ID" value="GAJ22723.1"/>
    <property type="molecule type" value="Genomic_DNA"/>
</dbReference>
<organism evidence="1">
    <name type="scientific">marine sediment metagenome</name>
    <dbReference type="NCBI Taxonomy" id="412755"/>
    <lineage>
        <taxon>unclassified sequences</taxon>
        <taxon>metagenomes</taxon>
        <taxon>ecological metagenomes</taxon>
    </lineage>
</organism>
<protein>
    <submittedName>
        <fullName evidence="1">Uncharacterized protein</fullName>
    </submittedName>
</protein>
<comment type="caution">
    <text evidence="1">The sequence shown here is derived from an EMBL/GenBank/DDBJ whole genome shotgun (WGS) entry which is preliminary data.</text>
</comment>
<reference evidence="1" key="1">
    <citation type="journal article" date="2014" name="Front. Microbiol.">
        <title>High frequency of phylogenetically diverse reductive dehalogenase-homologous genes in deep subseafloor sedimentary metagenomes.</title>
        <authorList>
            <person name="Kawai M."/>
            <person name="Futagami T."/>
            <person name="Toyoda A."/>
            <person name="Takaki Y."/>
            <person name="Nishi S."/>
            <person name="Hori S."/>
            <person name="Arai W."/>
            <person name="Tsubouchi T."/>
            <person name="Morono Y."/>
            <person name="Uchiyama I."/>
            <person name="Ito T."/>
            <person name="Fujiyama A."/>
            <person name="Inagaki F."/>
            <person name="Takami H."/>
        </authorList>
    </citation>
    <scope>NUCLEOTIDE SEQUENCE</scope>
    <source>
        <strain evidence="1">Expedition CK06-06</strain>
    </source>
</reference>
<gene>
    <name evidence="1" type="ORF">S12H4_57383</name>
</gene>
<sequence>MAEPKKAITAYEVLKIDELVRIGDSGQVERYYRHQIKTKEGVVISVDIDEKDFTPEKAVPILSKKAQEVDKIKVSSG</sequence>
<accession>X1UYZ0</accession>